<evidence type="ECO:0000313" key="2">
    <source>
        <dbReference type="EMBL" id="CAL6036824.1"/>
    </source>
</evidence>
<gene>
    <name evidence="1" type="ORF">HINF_LOCUS31517</name>
    <name evidence="2" type="ORF">HINF_LOCUS36594</name>
</gene>
<dbReference type="Pfam" id="PF13344">
    <property type="entry name" value="Hydrolase_6"/>
    <property type="match status" value="1"/>
</dbReference>
<dbReference type="PANTHER" id="PTHR19288">
    <property type="entry name" value="4-NITROPHENYLPHOSPHATASE-RELATED"/>
    <property type="match status" value="1"/>
</dbReference>
<dbReference type="EMBL" id="CAXDID020000135">
    <property type="protein sequence ID" value="CAL6036824.1"/>
    <property type="molecule type" value="Genomic_DNA"/>
</dbReference>
<evidence type="ECO:0000313" key="3">
    <source>
        <dbReference type="Proteomes" id="UP001642409"/>
    </source>
</evidence>
<proteinExistence type="predicted"/>
<dbReference type="SUPFAM" id="SSF56784">
    <property type="entry name" value="HAD-like"/>
    <property type="match status" value="1"/>
</dbReference>
<dbReference type="InterPro" id="IPR036412">
    <property type="entry name" value="HAD-like_sf"/>
</dbReference>
<dbReference type="NCBIfam" id="TIGR01460">
    <property type="entry name" value="HAD-SF-IIA"/>
    <property type="match status" value="1"/>
</dbReference>
<dbReference type="EMBL" id="CATOUU010000720">
    <property type="protein sequence ID" value="CAI9943872.1"/>
    <property type="molecule type" value="Genomic_DNA"/>
</dbReference>
<evidence type="ECO:0000313" key="1">
    <source>
        <dbReference type="EMBL" id="CAI9943872.1"/>
    </source>
</evidence>
<dbReference type="InterPro" id="IPR006357">
    <property type="entry name" value="HAD-SF_hydro_IIA"/>
</dbReference>
<dbReference type="PANTHER" id="PTHR19288:SF93">
    <property type="entry name" value="FI11325P-RELATED"/>
    <property type="match status" value="1"/>
</dbReference>
<dbReference type="GO" id="GO:0016791">
    <property type="term" value="F:phosphatase activity"/>
    <property type="evidence" value="ECO:0007669"/>
    <property type="project" value="TreeGrafter"/>
</dbReference>
<dbReference type="InterPro" id="IPR023214">
    <property type="entry name" value="HAD_sf"/>
</dbReference>
<protein>
    <submittedName>
        <fullName evidence="1">Phosphatidyl synthase</fullName>
    </submittedName>
    <submittedName>
        <fullName evidence="2">Phosphatidyl_synthase</fullName>
    </submittedName>
</protein>
<dbReference type="GO" id="GO:0005737">
    <property type="term" value="C:cytoplasm"/>
    <property type="evidence" value="ECO:0007669"/>
    <property type="project" value="TreeGrafter"/>
</dbReference>
<reference evidence="2 3" key="2">
    <citation type="submission" date="2024-07" db="EMBL/GenBank/DDBJ databases">
        <authorList>
            <person name="Akdeniz Z."/>
        </authorList>
    </citation>
    <scope>NUCLEOTIDE SEQUENCE [LARGE SCALE GENOMIC DNA]</scope>
</reference>
<dbReference type="Proteomes" id="UP001642409">
    <property type="component" value="Unassembled WGS sequence"/>
</dbReference>
<name>A0AA86UAP8_9EUKA</name>
<reference evidence="1" key="1">
    <citation type="submission" date="2023-06" db="EMBL/GenBank/DDBJ databases">
        <authorList>
            <person name="Kurt Z."/>
        </authorList>
    </citation>
    <scope>NUCLEOTIDE SEQUENCE</scope>
</reference>
<dbReference type="AlphaFoldDB" id="A0AA86UAP8"/>
<comment type="caution">
    <text evidence="1">The sequence shown here is derived from an EMBL/GenBank/DDBJ whole genome shotgun (WGS) entry which is preliminary data.</text>
</comment>
<keyword evidence="3" id="KW-1185">Reference proteome</keyword>
<organism evidence="1">
    <name type="scientific">Hexamita inflata</name>
    <dbReference type="NCBI Taxonomy" id="28002"/>
    <lineage>
        <taxon>Eukaryota</taxon>
        <taxon>Metamonada</taxon>
        <taxon>Diplomonadida</taxon>
        <taxon>Hexamitidae</taxon>
        <taxon>Hexamitinae</taxon>
        <taxon>Hexamita</taxon>
    </lineage>
</organism>
<dbReference type="Pfam" id="PF13242">
    <property type="entry name" value="Hydrolase_like"/>
    <property type="match status" value="1"/>
</dbReference>
<sequence length="313" mass="35605">MNPVFLLDVSGVLKRGNIALECGQKAWDYLTDNKIPYLLVSNNTGVVEVITATLSNIMGRTITPQCFVCATTPLTEMLQEIDRKTPILVIGAPKFTRSYFPQFNLDNIFYSNELYRQFPAMCPIYQQTETEPTNSKTASYQNQEIEYLIFHSDSTDWYADNQIALDCVMNHGQLNPHIKGNPDHKVKIICSNPDLSYADKHILPRVTVGMQAAQVKAMYKILTGNELEIEYHGKPYNKIFESAKSRFADQNHTFYMIGDSLQSDIRGGNLNGCETVLVRTGKTLNGEWEQLDKEYQPKHIYRDVLEAILDLSK</sequence>
<accession>A0AA86UAP8</accession>
<dbReference type="Gene3D" id="3.40.50.1000">
    <property type="entry name" value="HAD superfamily/HAD-like"/>
    <property type="match status" value="2"/>
</dbReference>